<dbReference type="Proteomes" id="UP000595001">
    <property type="component" value="Chromosome"/>
</dbReference>
<evidence type="ECO:0000313" key="2">
    <source>
        <dbReference type="Proteomes" id="UP000595001"/>
    </source>
</evidence>
<proteinExistence type="predicted"/>
<dbReference type="RefSeq" id="WP_198063285.1">
    <property type="nucleotide sequence ID" value="NZ_CP065856.1"/>
</dbReference>
<protein>
    <submittedName>
        <fullName evidence="1">Uncharacterized protein</fullName>
    </submittedName>
</protein>
<keyword evidence="2" id="KW-1185">Reference proteome</keyword>
<gene>
    <name evidence="1" type="ORF">I7X12_07860</name>
</gene>
<evidence type="ECO:0000313" key="1">
    <source>
        <dbReference type="EMBL" id="QPV64516.1"/>
    </source>
</evidence>
<accession>A0A7T3G1B1</accession>
<dbReference type="GeneID" id="60588399"/>
<sequence length="125" mass="14190">MDYEDLNHLPARRLVGQVTDVVIVPIGAYYSARDDWEMVRVEFVDGDSEKRSFSAFRGSCSAEAWDELVRLVQEWDELWAGDRTLFVTDVRGTVNDEYLNLNPTGSSEVVVGRVGEVLRERGYLG</sequence>
<dbReference type="AlphaFoldDB" id="A0A7T3G1B1"/>
<name>A0A7T3G1B1_9EURY</name>
<dbReference type="KEGG" id="hlt:I7X12_07860"/>
<reference evidence="1 2" key="1">
    <citation type="submission" date="2020-12" db="EMBL/GenBank/DDBJ databases">
        <title>Halosimplex halophilum sp. nov. and Halosimplex salinum sp. nov., two new members of the genus Halosimplex.</title>
        <authorList>
            <person name="Cui H.L."/>
        </authorList>
    </citation>
    <scope>NUCLEOTIDE SEQUENCE [LARGE SCALE GENOMIC DNA]</scope>
    <source>
        <strain evidence="1 2">YGH94</strain>
    </source>
</reference>
<dbReference type="EMBL" id="CP065856">
    <property type="protein sequence ID" value="QPV64516.1"/>
    <property type="molecule type" value="Genomic_DNA"/>
</dbReference>
<organism evidence="1 2">
    <name type="scientific">Halosimplex litoreum</name>
    <dbReference type="NCBI Taxonomy" id="1198301"/>
    <lineage>
        <taxon>Archaea</taxon>
        <taxon>Methanobacteriati</taxon>
        <taxon>Methanobacteriota</taxon>
        <taxon>Stenosarchaea group</taxon>
        <taxon>Halobacteria</taxon>
        <taxon>Halobacteriales</taxon>
        <taxon>Haloarculaceae</taxon>
        <taxon>Halosimplex</taxon>
    </lineage>
</organism>